<feature type="transmembrane region" description="Helical" evidence="1">
    <location>
        <begin position="37"/>
        <end position="58"/>
    </location>
</feature>
<feature type="transmembrane region" description="Helical" evidence="1">
    <location>
        <begin position="64"/>
        <end position="87"/>
    </location>
</feature>
<dbReference type="Proteomes" id="UP000887566">
    <property type="component" value="Unplaced"/>
</dbReference>
<dbReference type="AlphaFoldDB" id="A0A914X026"/>
<evidence type="ECO:0000256" key="1">
    <source>
        <dbReference type="SAM" id="Phobius"/>
    </source>
</evidence>
<name>A0A914X026_9BILA</name>
<dbReference type="PANTHER" id="PTHR12242">
    <property type="entry name" value="OS02G0130600 PROTEIN-RELATED"/>
    <property type="match status" value="1"/>
</dbReference>
<accession>A0A914X026</accession>
<evidence type="ECO:0000313" key="2">
    <source>
        <dbReference type="Proteomes" id="UP000887566"/>
    </source>
</evidence>
<protein>
    <submittedName>
        <fullName evidence="3">Protein rolling stone</fullName>
    </submittedName>
</protein>
<keyword evidence="1" id="KW-0812">Transmembrane</keyword>
<proteinExistence type="predicted"/>
<feature type="transmembrane region" description="Helical" evidence="1">
    <location>
        <begin position="99"/>
        <end position="125"/>
    </location>
</feature>
<sequence length="288" mass="33015">MSSGCYKRLRDAVDFSTGSNSSDFVTFQWCKFRWPFAIYRFVVAAYFFTLMILCAVWAKKYIIFLTYWTLTVFAGYLILSAVLCIVLSDNPALFSNALVRGLLSICWFLYNIVATLNPIIAIIYWMLVYKPTTQTPLIHNLTIHFFNGVFVVFNLVVSAQPHKWSHVWVPMLYASLYFIFMGVWYKAGGLNEHEKPYVYAAIDFSTDPLKSALLIVGLIFIAIPVVHTIIWVLTKLRLFIYEKCCCRGTRVTTLSSELPQMVQRMSISSTHDNNLESSEHVVTIPMSP</sequence>
<feature type="transmembrane region" description="Helical" evidence="1">
    <location>
        <begin position="137"/>
        <end position="157"/>
    </location>
</feature>
<keyword evidence="1" id="KW-0472">Membrane</keyword>
<feature type="transmembrane region" description="Helical" evidence="1">
    <location>
        <begin position="212"/>
        <end position="233"/>
    </location>
</feature>
<keyword evidence="2" id="KW-1185">Reference proteome</keyword>
<dbReference type="InterPro" id="IPR049352">
    <property type="entry name" value="Rost"/>
</dbReference>
<dbReference type="GO" id="GO:0016020">
    <property type="term" value="C:membrane"/>
    <property type="evidence" value="ECO:0007669"/>
    <property type="project" value="TreeGrafter"/>
</dbReference>
<evidence type="ECO:0000313" key="3">
    <source>
        <dbReference type="WBParaSite" id="PSAMB.scaffold6076size10266.g27852.t1"/>
    </source>
</evidence>
<reference evidence="3" key="1">
    <citation type="submission" date="2022-11" db="UniProtKB">
        <authorList>
            <consortium name="WormBaseParasite"/>
        </authorList>
    </citation>
    <scope>IDENTIFICATION</scope>
</reference>
<keyword evidence="1" id="KW-1133">Transmembrane helix</keyword>
<dbReference type="WBParaSite" id="PSAMB.scaffold6076size10266.g27852.t1">
    <property type="protein sequence ID" value="PSAMB.scaffold6076size10266.g27852.t1"/>
    <property type="gene ID" value="PSAMB.scaffold6076size10266.g27852"/>
</dbReference>
<feature type="transmembrane region" description="Helical" evidence="1">
    <location>
        <begin position="164"/>
        <end position="185"/>
    </location>
</feature>
<dbReference type="Pfam" id="PF21534">
    <property type="entry name" value="Rost"/>
    <property type="match status" value="1"/>
</dbReference>
<dbReference type="PANTHER" id="PTHR12242:SF1">
    <property type="entry name" value="MYND-TYPE DOMAIN-CONTAINING PROTEIN"/>
    <property type="match status" value="1"/>
</dbReference>
<organism evidence="2 3">
    <name type="scientific">Plectus sambesii</name>
    <dbReference type="NCBI Taxonomy" id="2011161"/>
    <lineage>
        <taxon>Eukaryota</taxon>
        <taxon>Metazoa</taxon>
        <taxon>Ecdysozoa</taxon>
        <taxon>Nematoda</taxon>
        <taxon>Chromadorea</taxon>
        <taxon>Plectida</taxon>
        <taxon>Plectina</taxon>
        <taxon>Plectoidea</taxon>
        <taxon>Plectidae</taxon>
        <taxon>Plectus</taxon>
    </lineage>
</organism>